<evidence type="ECO:0000313" key="2">
    <source>
        <dbReference type="EMBL" id="ABI55416.1"/>
    </source>
</evidence>
<dbReference type="Proteomes" id="UP000001962">
    <property type="component" value="Chromosome"/>
</dbReference>
<reference evidence="3" key="1">
    <citation type="submission" date="2006-08" db="EMBL/GenBank/DDBJ databases">
        <title>Complete sequence of Alkalilimnicola ehrilichei MLHE-1.</title>
        <authorList>
            <person name="Copeland A."/>
            <person name="Lucas S."/>
            <person name="Lapidus A."/>
            <person name="Barry K."/>
            <person name="Detter J.C."/>
            <person name="Glavina del Rio T."/>
            <person name="Hammon N."/>
            <person name="Israni S."/>
            <person name="Dalin E."/>
            <person name="Tice H."/>
            <person name="Pitluck S."/>
            <person name="Sims D."/>
            <person name="Brettin T."/>
            <person name="Bruce D."/>
            <person name="Han C."/>
            <person name="Tapia R."/>
            <person name="Gilna P."/>
            <person name="Schmutz J."/>
            <person name="Larimer F."/>
            <person name="Land M."/>
            <person name="Hauser L."/>
            <person name="Kyrpides N."/>
            <person name="Mikhailova N."/>
            <person name="Oremland R.S."/>
            <person name="Hoeft S.E."/>
            <person name="Switzer-Blum J."/>
            <person name="Kulp T."/>
            <person name="King G."/>
            <person name="Tabita R."/>
            <person name="Witte B."/>
            <person name="Santini J.M."/>
            <person name="Basu P."/>
            <person name="Hollibaugh J.T."/>
            <person name="Xie G."/>
            <person name="Stolz J.F."/>
            <person name="Richardson P."/>
        </authorList>
    </citation>
    <scope>NUCLEOTIDE SEQUENCE [LARGE SCALE GENOMIC DNA]</scope>
    <source>
        <strain evidence="3">ATCC BAA-1101 / DSM 17681 / MLHE-1</strain>
    </source>
</reference>
<evidence type="ECO:0000256" key="1">
    <source>
        <dbReference type="SAM" id="MobiDB-lite"/>
    </source>
</evidence>
<dbReference type="InterPro" id="IPR008727">
    <property type="entry name" value="PAAR_motif"/>
</dbReference>
<dbReference type="CDD" id="cd14737">
    <property type="entry name" value="PAAR_1"/>
    <property type="match status" value="1"/>
</dbReference>
<dbReference type="eggNOG" id="COG4104">
    <property type="taxonomic scope" value="Bacteria"/>
</dbReference>
<organism evidence="2 3">
    <name type="scientific">Alkalilimnicola ehrlichii (strain ATCC BAA-1101 / DSM 17681 / MLHE-1)</name>
    <dbReference type="NCBI Taxonomy" id="187272"/>
    <lineage>
        <taxon>Bacteria</taxon>
        <taxon>Pseudomonadati</taxon>
        <taxon>Pseudomonadota</taxon>
        <taxon>Gammaproteobacteria</taxon>
        <taxon>Chromatiales</taxon>
        <taxon>Ectothiorhodospiraceae</taxon>
        <taxon>Alkalilimnicola</taxon>
    </lineage>
</organism>
<dbReference type="NCBIfam" id="NF033420">
    <property type="entry name" value="T6SS_PAAR_dom"/>
    <property type="match status" value="1"/>
</dbReference>
<feature type="compositionally biased region" description="Basic residues" evidence="1">
    <location>
        <begin position="46"/>
        <end position="58"/>
    </location>
</feature>
<evidence type="ECO:0000313" key="3">
    <source>
        <dbReference type="Proteomes" id="UP000001962"/>
    </source>
</evidence>
<proteinExistence type="predicted"/>
<sequence length="99" mass="9855">MSRQVMLVGDKDTGHGSCPPTAITSGSPTVQINGRAVARQGDPLAPHRKPKGSTHGRHIASGEPTCLVDGRPIALTGHPVNCGGSLVAGAGQGVTVGSV</sequence>
<dbReference type="OrthoDB" id="9807902at2"/>
<dbReference type="HOGENOM" id="CLU_148568_0_0_6"/>
<dbReference type="AlphaFoldDB" id="Q0ACM1"/>
<dbReference type="EMBL" id="CP000453">
    <property type="protein sequence ID" value="ABI55416.1"/>
    <property type="molecule type" value="Genomic_DNA"/>
</dbReference>
<accession>Q0ACM1</accession>
<dbReference type="Pfam" id="PF05488">
    <property type="entry name" value="PAAR_motif"/>
    <property type="match status" value="1"/>
</dbReference>
<gene>
    <name evidence="2" type="ordered locus">Mlg_0059</name>
</gene>
<dbReference type="Gene3D" id="2.60.200.60">
    <property type="match status" value="1"/>
</dbReference>
<feature type="region of interest" description="Disordered" evidence="1">
    <location>
        <begin position="40"/>
        <end position="64"/>
    </location>
</feature>
<dbReference type="RefSeq" id="WP_011627812.1">
    <property type="nucleotide sequence ID" value="NC_008340.1"/>
</dbReference>
<protein>
    <submittedName>
        <fullName evidence="2">PAAR repeat-containing protein</fullName>
    </submittedName>
</protein>
<keyword evidence="3" id="KW-1185">Reference proteome</keyword>
<name>Q0ACM1_ALKEH</name>
<feature type="region of interest" description="Disordered" evidence="1">
    <location>
        <begin position="1"/>
        <end position="28"/>
    </location>
</feature>
<dbReference type="KEGG" id="aeh:Mlg_0059"/>